<reference evidence="6 7" key="1">
    <citation type="submission" date="2024-04" db="EMBL/GenBank/DDBJ databases">
        <title>Tritrichomonas musculus Genome.</title>
        <authorList>
            <person name="Alves-Ferreira E."/>
            <person name="Grigg M."/>
            <person name="Lorenzi H."/>
            <person name="Galac M."/>
        </authorList>
    </citation>
    <scope>NUCLEOTIDE SEQUENCE [LARGE SCALE GENOMIC DNA]</scope>
    <source>
        <strain evidence="6 7">EAF2021</strain>
    </source>
</reference>
<dbReference type="InterPro" id="IPR029052">
    <property type="entry name" value="Metallo-depent_PP-like"/>
</dbReference>
<proteinExistence type="inferred from homology"/>
<dbReference type="PANTHER" id="PTHR45619">
    <property type="entry name" value="SERINE/THREONINE-PROTEIN PHOSPHATASE PP2A-RELATED"/>
    <property type="match status" value="1"/>
</dbReference>
<dbReference type="InterPro" id="IPR004843">
    <property type="entry name" value="Calcineurin-like_PHP"/>
</dbReference>
<evidence type="ECO:0000256" key="4">
    <source>
        <dbReference type="RuleBase" id="RU004273"/>
    </source>
</evidence>
<evidence type="ECO:0000313" key="7">
    <source>
        <dbReference type="Proteomes" id="UP001470230"/>
    </source>
</evidence>
<evidence type="ECO:0000256" key="2">
    <source>
        <dbReference type="ARBA" id="ARBA00022801"/>
    </source>
</evidence>
<comment type="caution">
    <text evidence="6">The sequence shown here is derived from an EMBL/GenBank/DDBJ whole genome shotgun (WGS) entry which is preliminary data.</text>
</comment>
<dbReference type="Pfam" id="PF00149">
    <property type="entry name" value="Metallophos"/>
    <property type="match status" value="1"/>
</dbReference>
<dbReference type="SMART" id="SM00156">
    <property type="entry name" value="PP2Ac"/>
    <property type="match status" value="1"/>
</dbReference>
<dbReference type="PROSITE" id="PS00125">
    <property type="entry name" value="SER_THR_PHOSPHATASE"/>
    <property type="match status" value="1"/>
</dbReference>
<keyword evidence="2 4" id="KW-0378">Hydrolase</keyword>
<dbReference type="EMBL" id="JAPFFF010000005">
    <property type="protein sequence ID" value="KAK8890386.1"/>
    <property type="molecule type" value="Genomic_DNA"/>
</dbReference>
<evidence type="ECO:0000256" key="3">
    <source>
        <dbReference type="ARBA" id="ARBA00023211"/>
    </source>
</evidence>
<protein>
    <recommendedName>
        <fullName evidence="4">Serine/threonine-protein phosphatase</fullName>
        <ecNumber evidence="4">3.1.3.16</ecNumber>
    </recommendedName>
</protein>
<dbReference type="Proteomes" id="UP001470230">
    <property type="component" value="Unassembled WGS sequence"/>
</dbReference>
<keyword evidence="1" id="KW-0479">Metal-binding</keyword>
<sequence length="305" mass="34810">MNQLDLDAVLSYLSKGKHLDEKCVTMLLVKLLEVLYEEPTLLVLHAPLTICGDIHGQLYDLFELLDTGGDPATTQYLFQGDYVDRGYFSLETYLYLVTLKLKYPNNIHLLRGNHECRQVSKIYGFYDEIVQNYGHAGIWNLCQETFDLLPVCAIIDKKIFSTHGGLSPDCQLVEQVELFERQVELPLQGPLCDLTWSDPEDVGGWAVNQRGAGWLFGAAPTNEFCFNNKIDLITRAHQLVMDGYKYHFGEKVLTVWSAPNYGYVSGNVASVLKLDANLNRELKIFKERAQEKRTKPEDFVPHYFT</sequence>
<dbReference type="Gene3D" id="3.60.21.10">
    <property type="match status" value="1"/>
</dbReference>
<evidence type="ECO:0000259" key="5">
    <source>
        <dbReference type="PROSITE" id="PS00125"/>
    </source>
</evidence>
<organism evidence="6 7">
    <name type="scientific">Tritrichomonas musculus</name>
    <dbReference type="NCBI Taxonomy" id="1915356"/>
    <lineage>
        <taxon>Eukaryota</taxon>
        <taxon>Metamonada</taxon>
        <taxon>Parabasalia</taxon>
        <taxon>Tritrichomonadida</taxon>
        <taxon>Tritrichomonadidae</taxon>
        <taxon>Tritrichomonas</taxon>
    </lineage>
</organism>
<feature type="domain" description="Serine/threonine specific protein phosphatases" evidence="5">
    <location>
        <begin position="110"/>
        <end position="115"/>
    </location>
</feature>
<comment type="catalytic activity">
    <reaction evidence="4">
        <text>O-phospho-L-threonyl-[protein] + H2O = L-threonyl-[protein] + phosphate</text>
        <dbReference type="Rhea" id="RHEA:47004"/>
        <dbReference type="Rhea" id="RHEA-COMP:11060"/>
        <dbReference type="Rhea" id="RHEA-COMP:11605"/>
        <dbReference type="ChEBI" id="CHEBI:15377"/>
        <dbReference type="ChEBI" id="CHEBI:30013"/>
        <dbReference type="ChEBI" id="CHEBI:43474"/>
        <dbReference type="ChEBI" id="CHEBI:61977"/>
        <dbReference type="EC" id="3.1.3.16"/>
    </reaction>
</comment>
<gene>
    <name evidence="6" type="ORF">M9Y10_035162</name>
</gene>
<evidence type="ECO:0000313" key="6">
    <source>
        <dbReference type="EMBL" id="KAK8890386.1"/>
    </source>
</evidence>
<keyword evidence="7" id="KW-1185">Reference proteome</keyword>
<dbReference type="InterPro" id="IPR047129">
    <property type="entry name" value="PPA2-like"/>
</dbReference>
<dbReference type="PRINTS" id="PR00114">
    <property type="entry name" value="STPHPHTASE"/>
</dbReference>
<evidence type="ECO:0000256" key="1">
    <source>
        <dbReference type="ARBA" id="ARBA00022723"/>
    </source>
</evidence>
<keyword evidence="3" id="KW-0464">Manganese</keyword>
<dbReference type="InterPro" id="IPR006186">
    <property type="entry name" value="Ser/Thr-sp_prot-phosphatase"/>
</dbReference>
<comment type="similarity">
    <text evidence="4">Belongs to the PPP phosphatase family.</text>
</comment>
<name>A0ABR2KHS4_9EUKA</name>
<accession>A0ABR2KHS4</accession>
<dbReference type="EC" id="3.1.3.16" evidence="4"/>
<dbReference type="SUPFAM" id="SSF56300">
    <property type="entry name" value="Metallo-dependent phosphatases"/>
    <property type="match status" value="1"/>
</dbReference>